<dbReference type="Proteomes" id="UP000799764">
    <property type="component" value="Unassembled WGS sequence"/>
</dbReference>
<dbReference type="InterPro" id="IPR036770">
    <property type="entry name" value="Ankyrin_rpt-contain_sf"/>
</dbReference>
<protein>
    <submittedName>
        <fullName evidence="4">Ankyrin</fullName>
    </submittedName>
</protein>
<keyword evidence="5" id="KW-1185">Reference proteome</keyword>
<dbReference type="Gene3D" id="1.25.40.20">
    <property type="entry name" value="Ankyrin repeat-containing domain"/>
    <property type="match status" value="1"/>
</dbReference>
<evidence type="ECO:0000256" key="1">
    <source>
        <dbReference type="ARBA" id="ARBA00022737"/>
    </source>
</evidence>
<reference evidence="4" key="1">
    <citation type="journal article" date="2020" name="Stud. Mycol.">
        <title>101 Dothideomycetes genomes: a test case for predicting lifestyles and emergence of pathogens.</title>
        <authorList>
            <person name="Haridas S."/>
            <person name="Albert R."/>
            <person name="Binder M."/>
            <person name="Bloem J."/>
            <person name="Labutti K."/>
            <person name="Salamov A."/>
            <person name="Andreopoulos B."/>
            <person name="Baker S."/>
            <person name="Barry K."/>
            <person name="Bills G."/>
            <person name="Bluhm B."/>
            <person name="Cannon C."/>
            <person name="Castanera R."/>
            <person name="Culley D."/>
            <person name="Daum C."/>
            <person name="Ezra D."/>
            <person name="Gonzalez J."/>
            <person name="Henrissat B."/>
            <person name="Kuo A."/>
            <person name="Liang C."/>
            <person name="Lipzen A."/>
            <person name="Lutzoni F."/>
            <person name="Magnuson J."/>
            <person name="Mondo S."/>
            <person name="Nolan M."/>
            <person name="Ohm R."/>
            <person name="Pangilinan J."/>
            <person name="Park H.-J."/>
            <person name="Ramirez L."/>
            <person name="Alfaro M."/>
            <person name="Sun H."/>
            <person name="Tritt A."/>
            <person name="Yoshinaga Y."/>
            <person name="Zwiers L.-H."/>
            <person name="Turgeon B."/>
            <person name="Goodwin S."/>
            <person name="Spatafora J."/>
            <person name="Crous P."/>
            <person name="Grigoriev I."/>
        </authorList>
    </citation>
    <scope>NUCLEOTIDE SEQUENCE</scope>
    <source>
        <strain evidence="4">CBS 690.94</strain>
    </source>
</reference>
<accession>A0A9P4P4E8</accession>
<keyword evidence="2" id="KW-0040">ANK repeat</keyword>
<keyword evidence="1" id="KW-0677">Repeat</keyword>
<evidence type="ECO:0000313" key="5">
    <source>
        <dbReference type="Proteomes" id="UP000799764"/>
    </source>
</evidence>
<dbReference type="AlphaFoldDB" id="A0A9P4P4E8"/>
<feature type="domain" description="F-box" evidence="3">
    <location>
        <begin position="1"/>
        <end position="58"/>
    </location>
</feature>
<dbReference type="Pfam" id="PF12796">
    <property type="entry name" value="Ank_2"/>
    <property type="match status" value="1"/>
</dbReference>
<name>A0A9P4P4E8_9PLEO</name>
<dbReference type="EMBL" id="MU001513">
    <property type="protein sequence ID" value="KAF2438159.1"/>
    <property type="molecule type" value="Genomic_DNA"/>
</dbReference>
<proteinExistence type="predicted"/>
<dbReference type="InterPro" id="IPR001810">
    <property type="entry name" value="F-box_dom"/>
</dbReference>
<organism evidence="4 5">
    <name type="scientific">Karstenula rhodostoma CBS 690.94</name>
    <dbReference type="NCBI Taxonomy" id="1392251"/>
    <lineage>
        <taxon>Eukaryota</taxon>
        <taxon>Fungi</taxon>
        <taxon>Dikarya</taxon>
        <taxon>Ascomycota</taxon>
        <taxon>Pezizomycotina</taxon>
        <taxon>Dothideomycetes</taxon>
        <taxon>Pleosporomycetidae</taxon>
        <taxon>Pleosporales</taxon>
        <taxon>Massarineae</taxon>
        <taxon>Didymosphaeriaceae</taxon>
        <taxon>Karstenula</taxon>
    </lineage>
</organism>
<sequence>MGFTDLPKELLQAILNHAITVRGIKRGLRLRLVNKRFAAEVIDTIYTHRMLDRRFSQRLSPSQRPPMPPFTASYIEYRVHNSEDSSVLYPRLGFLRRISRDVVAENVSLLYDDCVRLLCRLISEGGAAHVYQVFCPALSLPTAFYQGDEYYIDNLFAAAVVTNTTPIVERYIDIYQDRSFRPVLGTDSHELYRLAARYASPETLEIILSGGRSHGVHIQRRNDMLVAAAAVGRPPAFRFVHEFRIDEIPWDFKDRTKRYASEKVFNDALITPSKEVWDILMELRARYKCPEVSEDRKQIILAECINEGGDVALVKHLLDLWPDIAANNGLGDRVSVRPPRFLLDACANGYEDLVRFLLSRGVNTDSAVIIAAAHGQTSIVRLLLDHGAAPFGGLLRAARGGYMDIAKMLLDAGVHPGETDGRPLLYPGLGNPGLSDVPIASAMAIEHVEMATLLKEKGAEVNGHAALECLRATRKEGLESMLSLIYKWHCHQI</sequence>
<evidence type="ECO:0000256" key="2">
    <source>
        <dbReference type="ARBA" id="ARBA00023043"/>
    </source>
</evidence>
<evidence type="ECO:0000313" key="4">
    <source>
        <dbReference type="EMBL" id="KAF2438159.1"/>
    </source>
</evidence>
<dbReference type="PANTHER" id="PTHR24126:SF14">
    <property type="entry name" value="ANK_REP_REGION DOMAIN-CONTAINING PROTEIN"/>
    <property type="match status" value="1"/>
</dbReference>
<dbReference type="PROSITE" id="PS50181">
    <property type="entry name" value="FBOX"/>
    <property type="match status" value="1"/>
</dbReference>
<comment type="caution">
    <text evidence="4">The sequence shown here is derived from an EMBL/GenBank/DDBJ whole genome shotgun (WGS) entry which is preliminary data.</text>
</comment>
<evidence type="ECO:0000259" key="3">
    <source>
        <dbReference type="PROSITE" id="PS50181"/>
    </source>
</evidence>
<dbReference type="OrthoDB" id="3799861at2759"/>
<gene>
    <name evidence="4" type="ORF">P171DRAFT_168747</name>
</gene>
<dbReference type="PANTHER" id="PTHR24126">
    <property type="entry name" value="ANKYRIN REPEAT, PH AND SEC7 DOMAIN CONTAINING PROTEIN SECG-RELATED"/>
    <property type="match status" value="1"/>
</dbReference>
<dbReference type="SUPFAM" id="SSF48403">
    <property type="entry name" value="Ankyrin repeat"/>
    <property type="match status" value="1"/>
</dbReference>
<dbReference type="InterPro" id="IPR002110">
    <property type="entry name" value="Ankyrin_rpt"/>
</dbReference>